<proteinExistence type="predicted"/>
<dbReference type="SUPFAM" id="SSF46785">
    <property type="entry name" value="Winged helix' DNA-binding domain"/>
    <property type="match status" value="1"/>
</dbReference>
<evidence type="ECO:0000313" key="6">
    <source>
        <dbReference type="Proteomes" id="UP000475117"/>
    </source>
</evidence>
<dbReference type="PANTHER" id="PTHR30146">
    <property type="entry name" value="LACI-RELATED TRANSCRIPTIONAL REPRESSOR"/>
    <property type="match status" value="1"/>
</dbReference>
<reference evidence="5 6" key="1">
    <citation type="submission" date="2020-12" db="EMBL/GenBank/DDBJ databases">
        <title>Sulforoseuscoccus oceanibium gen. nov., sp. nov., a representative of the phylum Verrucomicrobia with special cytoplasmic membrane, and proposal of Sulforoseuscoccusaceae fam. nov.</title>
        <authorList>
            <person name="Xi F."/>
        </authorList>
    </citation>
    <scope>NUCLEOTIDE SEQUENCE [LARGE SCALE GENOMIC DNA]</scope>
    <source>
        <strain evidence="5 6">T37</strain>
    </source>
</reference>
<dbReference type="Proteomes" id="UP000475117">
    <property type="component" value="Chromosome"/>
</dbReference>
<organism evidence="5 6">
    <name type="scientific">Sulfuriroseicoccus oceanibius</name>
    <dbReference type="NCBI Taxonomy" id="2707525"/>
    <lineage>
        <taxon>Bacteria</taxon>
        <taxon>Pseudomonadati</taxon>
        <taxon>Verrucomicrobiota</taxon>
        <taxon>Verrucomicrobiia</taxon>
        <taxon>Verrucomicrobiales</taxon>
        <taxon>Verrucomicrobiaceae</taxon>
        <taxon>Sulfuriroseicoccus</taxon>
    </lineage>
</organism>
<dbReference type="InterPro" id="IPR000524">
    <property type="entry name" value="Tscrpt_reg_HTH_GntR"/>
</dbReference>
<name>A0A6B3L8H5_9BACT</name>
<dbReference type="GO" id="GO:0003700">
    <property type="term" value="F:DNA-binding transcription factor activity"/>
    <property type="evidence" value="ECO:0007669"/>
    <property type="project" value="InterPro"/>
</dbReference>
<dbReference type="Pfam" id="PF13377">
    <property type="entry name" value="Peripla_BP_3"/>
    <property type="match status" value="1"/>
</dbReference>
<keyword evidence="6" id="KW-1185">Reference proteome</keyword>
<keyword evidence="3" id="KW-0804">Transcription</keyword>
<evidence type="ECO:0000256" key="2">
    <source>
        <dbReference type="ARBA" id="ARBA00023125"/>
    </source>
</evidence>
<dbReference type="RefSeq" id="WP_164362827.1">
    <property type="nucleotide sequence ID" value="NZ_CP066776.1"/>
</dbReference>
<evidence type="ECO:0000256" key="3">
    <source>
        <dbReference type="ARBA" id="ARBA00023163"/>
    </source>
</evidence>
<feature type="region of interest" description="Disordered" evidence="4">
    <location>
        <begin position="55"/>
        <end position="77"/>
    </location>
</feature>
<dbReference type="Gene3D" id="1.10.10.10">
    <property type="entry name" value="Winged helix-like DNA-binding domain superfamily/Winged helix DNA-binding domain"/>
    <property type="match status" value="1"/>
</dbReference>
<dbReference type="AlphaFoldDB" id="A0A6B3L8H5"/>
<dbReference type="InterPro" id="IPR046335">
    <property type="entry name" value="LacI/GalR-like_sensor"/>
</dbReference>
<accession>A0A6B3L8H5</accession>
<dbReference type="Gene3D" id="3.40.50.2300">
    <property type="match status" value="2"/>
</dbReference>
<dbReference type="PANTHER" id="PTHR30146:SF109">
    <property type="entry name" value="HTH-TYPE TRANSCRIPTIONAL REGULATOR GALS"/>
    <property type="match status" value="1"/>
</dbReference>
<dbReference type="SMART" id="SM00345">
    <property type="entry name" value="HTH_GNTR"/>
    <property type="match status" value="1"/>
</dbReference>
<dbReference type="KEGG" id="soa:G3M56_006000"/>
<dbReference type="GO" id="GO:0000976">
    <property type="term" value="F:transcription cis-regulatory region binding"/>
    <property type="evidence" value="ECO:0007669"/>
    <property type="project" value="TreeGrafter"/>
</dbReference>
<gene>
    <name evidence="5" type="ORF">G3M56_006000</name>
</gene>
<dbReference type="InterPro" id="IPR036388">
    <property type="entry name" value="WH-like_DNA-bd_sf"/>
</dbReference>
<keyword evidence="2" id="KW-0238">DNA-binding</keyword>
<evidence type="ECO:0000256" key="4">
    <source>
        <dbReference type="SAM" id="MobiDB-lite"/>
    </source>
</evidence>
<dbReference type="InterPro" id="IPR036390">
    <property type="entry name" value="WH_DNA-bd_sf"/>
</dbReference>
<evidence type="ECO:0000313" key="5">
    <source>
        <dbReference type="EMBL" id="QQL46132.1"/>
    </source>
</evidence>
<dbReference type="SUPFAM" id="SSF53822">
    <property type="entry name" value="Periplasmic binding protein-like I"/>
    <property type="match status" value="1"/>
</dbReference>
<dbReference type="InterPro" id="IPR028082">
    <property type="entry name" value="Peripla_BP_I"/>
</dbReference>
<dbReference type="PRINTS" id="PR00035">
    <property type="entry name" value="HTHGNTR"/>
</dbReference>
<protein>
    <submittedName>
        <fullName evidence="5">GntR family transcriptional regulator</fullName>
    </submittedName>
</protein>
<evidence type="ECO:0000256" key="1">
    <source>
        <dbReference type="ARBA" id="ARBA00023015"/>
    </source>
</evidence>
<dbReference type="EMBL" id="CP066776">
    <property type="protein sequence ID" value="QQL46132.1"/>
    <property type="molecule type" value="Genomic_DNA"/>
</dbReference>
<dbReference type="Pfam" id="PF00392">
    <property type="entry name" value="GntR"/>
    <property type="match status" value="1"/>
</dbReference>
<keyword evidence="1" id="KW-0805">Transcription regulation</keyword>
<sequence length="350" mass="39076">MPLPQNKSAQAACLIKEMIISGVYTTSLPSERRLAEKLLISRNCVREALHILTEDGTINPPDRSRRREIRVRPTSPHPNVPKRCVVVTPNAEHQSTEQFLGQLARLRHLLSSSQITVDVQTTQAFRHSSVERALTELTEANPSVIWLLHQCPRPIQQWFHDQKQPAIIFGSRFPGITIPSIDSDHYATAHHATSKLLRMGHRHIGLILPDATLAGAGQAESGFNDALDQSSASAERLILRHGFNVPELISSLNHTFRRDTRPTALLIQNNHHFLTTFSHLLSIGCRIPQDVSLISMAYSSAYDYLSPSPAYYTTGTRMIRMVASAVAHATQSDRQFTPLIPEFVQGETAR</sequence>